<accession>A0A4Q8XV57</accession>
<reference evidence="2 3" key="1">
    <citation type="submission" date="2019-02" db="EMBL/GenBank/DDBJ databases">
        <title>The genomic architecture of introgression among sibling species of bacteria.</title>
        <authorList>
            <person name="Cavassim M.I.A."/>
            <person name="Moeskjaer S."/>
            <person name="Moslemi C."/>
            <person name="Fields B."/>
            <person name="Bachmann A."/>
            <person name="Vilhjalmsson B."/>
            <person name="Schierup M.H."/>
            <person name="Young J.P.W."/>
            <person name="Andersen S.U."/>
        </authorList>
    </citation>
    <scope>NUCLEOTIDE SEQUENCE [LARGE SCALE GENOMIC DNA]</scope>
    <source>
        <strain evidence="2 3">SM145A</strain>
    </source>
</reference>
<dbReference type="GO" id="GO:0008168">
    <property type="term" value="F:methyltransferase activity"/>
    <property type="evidence" value="ECO:0007669"/>
    <property type="project" value="UniProtKB-KW"/>
</dbReference>
<name>A0A4Q8XV57_RHILE</name>
<dbReference type="InterPro" id="IPR029063">
    <property type="entry name" value="SAM-dependent_MTases_sf"/>
</dbReference>
<dbReference type="GO" id="GO:0032259">
    <property type="term" value="P:methylation"/>
    <property type="evidence" value="ECO:0007669"/>
    <property type="project" value="UniProtKB-KW"/>
</dbReference>
<keyword evidence="2" id="KW-0489">Methyltransferase</keyword>
<protein>
    <submittedName>
        <fullName evidence="2">Class I SAM-dependent methyltransferase</fullName>
    </submittedName>
</protein>
<evidence type="ECO:0000313" key="2">
    <source>
        <dbReference type="EMBL" id="TAX70651.1"/>
    </source>
</evidence>
<dbReference type="PANTHER" id="PTHR43861">
    <property type="entry name" value="TRANS-ACONITATE 2-METHYLTRANSFERASE-RELATED"/>
    <property type="match status" value="1"/>
</dbReference>
<dbReference type="SUPFAM" id="SSF53335">
    <property type="entry name" value="S-adenosyl-L-methionine-dependent methyltransferases"/>
    <property type="match status" value="1"/>
</dbReference>
<dbReference type="Proteomes" id="UP000293652">
    <property type="component" value="Unassembled WGS sequence"/>
</dbReference>
<dbReference type="CDD" id="cd02440">
    <property type="entry name" value="AdoMet_MTases"/>
    <property type="match status" value="1"/>
</dbReference>
<dbReference type="RefSeq" id="WP_130749352.1">
    <property type="nucleotide sequence ID" value="NZ_SIPC01000001.1"/>
</dbReference>
<evidence type="ECO:0000313" key="3">
    <source>
        <dbReference type="Proteomes" id="UP000293652"/>
    </source>
</evidence>
<comment type="caution">
    <text evidence="2">The sequence shown here is derived from an EMBL/GenBank/DDBJ whole genome shotgun (WGS) entry which is preliminary data.</text>
</comment>
<dbReference type="EMBL" id="SIPC01000001">
    <property type="protein sequence ID" value="TAX70651.1"/>
    <property type="molecule type" value="Genomic_DNA"/>
</dbReference>
<organism evidence="2 3">
    <name type="scientific">Rhizobium leguminosarum</name>
    <dbReference type="NCBI Taxonomy" id="384"/>
    <lineage>
        <taxon>Bacteria</taxon>
        <taxon>Pseudomonadati</taxon>
        <taxon>Pseudomonadota</taxon>
        <taxon>Alphaproteobacteria</taxon>
        <taxon>Hyphomicrobiales</taxon>
        <taxon>Rhizobiaceae</taxon>
        <taxon>Rhizobium/Agrobacterium group</taxon>
        <taxon>Rhizobium</taxon>
    </lineage>
</organism>
<gene>
    <name evidence="2" type="ORF">ELI03_02265</name>
</gene>
<feature type="region of interest" description="Disordered" evidence="1">
    <location>
        <begin position="265"/>
        <end position="286"/>
    </location>
</feature>
<dbReference type="AlphaFoldDB" id="A0A4Q8XV57"/>
<dbReference type="Gene3D" id="3.40.50.150">
    <property type="entry name" value="Vaccinia Virus protein VP39"/>
    <property type="match status" value="1"/>
</dbReference>
<feature type="compositionally biased region" description="Polar residues" evidence="1">
    <location>
        <begin position="271"/>
        <end position="285"/>
    </location>
</feature>
<sequence length="337" mass="38033">MSGGQHQQCIACGSKMQTFIEHISDDRYGCPGVYSIDRCVSCGHMSTAPRLTEEDLPALYSNYYPRREIDFDALEKEAGLVERPLARLRRWMAGTDNQGHYLAKPGQKVLDIGCGSCLSLLEMQKLGVECWGVEADPNVRTIAEKYALRVHIGNIYDVPFADQKFDLIVLNQVIEHVPDPLAMLEALKDRLNRGGRVILAFPNTGSFHRKVWKERWINWHIPYHQNHFNRTSFALLARKSGYDVGRIRTITPNLWSVLQLRTSGEQRQEGKASNTWSESGNSQKPPSFIRKFRNVAVTRGARLAGAMMGFMNRALDATGQGDSLLVELRLSATKTRI</sequence>
<keyword evidence="2" id="KW-0808">Transferase</keyword>
<evidence type="ECO:0000256" key="1">
    <source>
        <dbReference type="SAM" id="MobiDB-lite"/>
    </source>
</evidence>
<dbReference type="Pfam" id="PF13489">
    <property type="entry name" value="Methyltransf_23"/>
    <property type="match status" value="1"/>
</dbReference>
<proteinExistence type="predicted"/>